<accession>A0A1G8MRC7</accession>
<sequence>MFPLGFAGSLIGFSGGLADGISVAAMLSAVADLVSLGAAIATVLVFRSLVKATYRKARDPGNVTPLSPRSSSKRPAYGNVRKAA</sequence>
<protein>
    <submittedName>
        <fullName evidence="3">Uncharacterized protein</fullName>
    </submittedName>
</protein>
<evidence type="ECO:0000313" key="4">
    <source>
        <dbReference type="Proteomes" id="UP000199382"/>
    </source>
</evidence>
<feature type="transmembrane region" description="Helical" evidence="2">
    <location>
        <begin position="30"/>
        <end position="50"/>
    </location>
</feature>
<reference evidence="3 4" key="1">
    <citation type="submission" date="2016-10" db="EMBL/GenBank/DDBJ databases">
        <authorList>
            <person name="de Groot N.N."/>
        </authorList>
    </citation>
    <scope>NUCLEOTIDE SEQUENCE [LARGE SCALE GENOMIC DNA]</scope>
    <source>
        <strain evidence="3 4">DSM 25294</strain>
    </source>
</reference>
<dbReference type="Proteomes" id="UP000199382">
    <property type="component" value="Unassembled WGS sequence"/>
</dbReference>
<dbReference type="AlphaFoldDB" id="A0A1G8MRC7"/>
<evidence type="ECO:0000256" key="2">
    <source>
        <dbReference type="SAM" id="Phobius"/>
    </source>
</evidence>
<evidence type="ECO:0000313" key="3">
    <source>
        <dbReference type="EMBL" id="SDI69840.1"/>
    </source>
</evidence>
<keyword evidence="2" id="KW-0812">Transmembrane</keyword>
<dbReference type="EMBL" id="FNEK01000006">
    <property type="protein sequence ID" value="SDI69840.1"/>
    <property type="molecule type" value="Genomic_DNA"/>
</dbReference>
<keyword evidence="2" id="KW-0472">Membrane</keyword>
<proteinExistence type="predicted"/>
<feature type="region of interest" description="Disordered" evidence="1">
    <location>
        <begin position="58"/>
        <end position="84"/>
    </location>
</feature>
<name>A0A1G8MRC7_9RHOB</name>
<keyword evidence="4" id="KW-1185">Reference proteome</keyword>
<organism evidence="3 4">
    <name type="scientific">Aliiruegeria lutimaris</name>
    <dbReference type="NCBI Taxonomy" id="571298"/>
    <lineage>
        <taxon>Bacteria</taxon>
        <taxon>Pseudomonadati</taxon>
        <taxon>Pseudomonadota</taxon>
        <taxon>Alphaproteobacteria</taxon>
        <taxon>Rhodobacterales</taxon>
        <taxon>Roseobacteraceae</taxon>
        <taxon>Aliiruegeria</taxon>
    </lineage>
</organism>
<evidence type="ECO:0000256" key="1">
    <source>
        <dbReference type="SAM" id="MobiDB-lite"/>
    </source>
</evidence>
<gene>
    <name evidence="3" type="ORF">SAMN04488026_100610</name>
</gene>
<keyword evidence="2" id="KW-1133">Transmembrane helix</keyword>